<dbReference type="PANTHER" id="PTHR32063:SF0">
    <property type="entry name" value="SWARMING MOTILITY PROTEIN SWRC"/>
    <property type="match status" value="1"/>
</dbReference>
<dbReference type="GO" id="GO:0042910">
    <property type="term" value="F:xenobiotic transmembrane transporter activity"/>
    <property type="evidence" value="ECO:0007669"/>
    <property type="project" value="TreeGrafter"/>
</dbReference>
<accession>M6ZU85</accession>
<dbReference type="AlphaFoldDB" id="M6ZU85"/>
<comment type="caution">
    <text evidence="1">The sequence shown here is derived from an EMBL/GenBank/DDBJ whole genome shotgun (WGS) entry which is preliminary data.</text>
</comment>
<dbReference type="BioCyc" id="LINT1193029:G11R4-1267-MONOMER"/>
<dbReference type="InterPro" id="IPR001036">
    <property type="entry name" value="Acrflvin-R"/>
</dbReference>
<organism evidence="1 2">
    <name type="scientific">Leptospira interrogans serovar Pyrogenes str. 200701872</name>
    <dbReference type="NCBI Taxonomy" id="1193029"/>
    <lineage>
        <taxon>Bacteria</taxon>
        <taxon>Pseudomonadati</taxon>
        <taxon>Spirochaetota</taxon>
        <taxon>Spirochaetia</taxon>
        <taxon>Leptospirales</taxon>
        <taxon>Leptospiraceae</taxon>
        <taxon>Leptospira</taxon>
    </lineage>
</organism>
<reference evidence="1 2" key="1">
    <citation type="submission" date="2013-01" db="EMBL/GenBank/DDBJ databases">
        <authorList>
            <person name="Harkins D.M."/>
            <person name="Durkin A.S."/>
            <person name="Brinkac L.M."/>
            <person name="Haft D.H."/>
            <person name="Selengut J.D."/>
            <person name="Sanka R."/>
            <person name="DePew J."/>
            <person name="Purushe J."/>
            <person name="Picardeau M."/>
            <person name="Werts C."/>
            <person name="Goarant C."/>
            <person name="Vinetz J.M."/>
            <person name="Sutton G.G."/>
            <person name="Nierman W.C."/>
            <person name="Fouts D.E."/>
        </authorList>
    </citation>
    <scope>NUCLEOTIDE SEQUENCE [LARGE SCALE GENOMIC DNA]</scope>
    <source>
        <strain evidence="1 2">200701872</strain>
    </source>
</reference>
<evidence type="ECO:0000313" key="1">
    <source>
        <dbReference type="EMBL" id="EMP09641.1"/>
    </source>
</evidence>
<protein>
    <submittedName>
        <fullName evidence="1">RND transporter, Hydrophobe/Amphiphile Efflux-1 (HAE1)/Heavy Metal Efflux (HME) family, permease protein</fullName>
    </submittedName>
</protein>
<sequence length="197" mass="22599">MFYLLLILLGLISLKDLEVNLLPDMEFPRLTVITNFQNAAPEEVENLITKPLTEAVGTVKGIEKISSESMEGVSFVTLQFGWGNKIDYSAMEVREKIDLIRGILPEDAGKPIVTKFDPSQSAIQEIVFSPWINPGHTNSEDLSKEKSKVIWIAWTELHSHRFQEVLKKKFSLKWILLPCMHIKYQSKIYKVQLKVRI</sequence>
<dbReference type="Proteomes" id="UP000012117">
    <property type="component" value="Unassembled WGS sequence"/>
</dbReference>
<evidence type="ECO:0000313" key="2">
    <source>
        <dbReference type="Proteomes" id="UP000012117"/>
    </source>
</evidence>
<proteinExistence type="predicted"/>
<gene>
    <name evidence="1" type="ORF">LEP1GSC124_5104</name>
</gene>
<dbReference type="GO" id="GO:0005886">
    <property type="term" value="C:plasma membrane"/>
    <property type="evidence" value="ECO:0007669"/>
    <property type="project" value="TreeGrafter"/>
</dbReference>
<dbReference type="Gene3D" id="3.30.70.1320">
    <property type="entry name" value="Multidrug efflux transporter AcrB pore domain like"/>
    <property type="match status" value="1"/>
</dbReference>
<dbReference type="Gene3D" id="3.30.70.1430">
    <property type="entry name" value="Multidrug efflux transporter AcrB pore domain"/>
    <property type="match status" value="1"/>
</dbReference>
<dbReference type="EMBL" id="AKWN02000010">
    <property type="protein sequence ID" value="EMP09641.1"/>
    <property type="molecule type" value="Genomic_DNA"/>
</dbReference>
<name>M6ZU85_LEPIR</name>
<dbReference type="PANTHER" id="PTHR32063">
    <property type="match status" value="1"/>
</dbReference>
<dbReference type="SUPFAM" id="SSF82693">
    <property type="entry name" value="Multidrug efflux transporter AcrB pore domain, PN1, PN2, PC1 and PC2 subdomains"/>
    <property type="match status" value="1"/>
</dbReference>
<dbReference type="Pfam" id="PF00873">
    <property type="entry name" value="ACR_tran"/>
    <property type="match status" value="1"/>
</dbReference>
<dbReference type="Gene3D" id="1.20.1640.10">
    <property type="entry name" value="Multidrug efflux transporter AcrB transmembrane domain"/>
    <property type="match status" value="1"/>
</dbReference>